<name>A0A1X0VET0_LEUPS</name>
<dbReference type="InterPro" id="IPR006059">
    <property type="entry name" value="SBP"/>
</dbReference>
<dbReference type="Proteomes" id="UP000192288">
    <property type="component" value="Unassembled WGS sequence"/>
</dbReference>
<evidence type="ECO:0000256" key="2">
    <source>
        <dbReference type="ARBA" id="ARBA00022448"/>
    </source>
</evidence>
<dbReference type="GO" id="GO:0015768">
    <property type="term" value="P:maltose transport"/>
    <property type="evidence" value="ECO:0007669"/>
    <property type="project" value="TreeGrafter"/>
</dbReference>
<dbReference type="eggNOG" id="COG2182">
    <property type="taxonomic scope" value="Bacteria"/>
</dbReference>
<dbReference type="EMBL" id="MPLS01000008">
    <property type="protein sequence ID" value="ORI98134.1"/>
    <property type="molecule type" value="Genomic_DNA"/>
</dbReference>
<dbReference type="GO" id="GO:0055052">
    <property type="term" value="C:ATP-binding cassette (ABC) transporter complex, substrate-binding subunit-containing"/>
    <property type="evidence" value="ECO:0007669"/>
    <property type="project" value="TreeGrafter"/>
</dbReference>
<evidence type="ECO:0000256" key="4">
    <source>
        <dbReference type="SAM" id="SignalP"/>
    </source>
</evidence>
<accession>A0A1X0VET0</accession>
<comment type="caution">
    <text evidence="5">The sequence shown here is derived from an EMBL/GenBank/DDBJ whole genome shotgun (WGS) entry which is preliminary data.</text>
</comment>
<dbReference type="SUPFAM" id="SSF53850">
    <property type="entry name" value="Periplasmic binding protein-like II"/>
    <property type="match status" value="1"/>
</dbReference>
<dbReference type="AlphaFoldDB" id="A0A1X0VET0"/>
<feature type="signal peptide" evidence="4">
    <location>
        <begin position="1"/>
        <end position="20"/>
    </location>
</feature>
<evidence type="ECO:0000256" key="1">
    <source>
        <dbReference type="ARBA" id="ARBA00008520"/>
    </source>
</evidence>
<dbReference type="Gene3D" id="3.40.190.10">
    <property type="entry name" value="Periplasmic binding protein-like II"/>
    <property type="match status" value="2"/>
</dbReference>
<evidence type="ECO:0000313" key="6">
    <source>
        <dbReference type="Proteomes" id="UP000192288"/>
    </source>
</evidence>
<evidence type="ECO:0000256" key="3">
    <source>
        <dbReference type="ARBA" id="ARBA00022729"/>
    </source>
</evidence>
<dbReference type="Pfam" id="PF13416">
    <property type="entry name" value="SBP_bac_8"/>
    <property type="match status" value="1"/>
</dbReference>
<evidence type="ECO:0000313" key="5">
    <source>
        <dbReference type="EMBL" id="ORI98134.1"/>
    </source>
</evidence>
<proteinExistence type="inferred from homology"/>
<dbReference type="GO" id="GO:0042956">
    <property type="term" value="P:maltodextrin transmembrane transport"/>
    <property type="evidence" value="ECO:0007669"/>
    <property type="project" value="TreeGrafter"/>
</dbReference>
<gene>
    <name evidence="5" type="ORF">BMR96_03440</name>
</gene>
<keyword evidence="3 4" id="KW-0732">Signal</keyword>
<dbReference type="RefSeq" id="WP_080519222.1">
    <property type="nucleotide sequence ID" value="NZ_MPLS01000008.1"/>
</dbReference>
<dbReference type="STRING" id="33968.BMS77_05270"/>
<comment type="similarity">
    <text evidence="1">Belongs to the bacterial solute-binding protein 1 family.</text>
</comment>
<keyword evidence="2" id="KW-0813">Transport</keyword>
<dbReference type="GO" id="GO:1901982">
    <property type="term" value="F:maltose binding"/>
    <property type="evidence" value="ECO:0007669"/>
    <property type="project" value="TreeGrafter"/>
</dbReference>
<protein>
    <submittedName>
        <fullName evidence="5">Sugar ABC transporter substrate-binding protein</fullName>
    </submittedName>
</protein>
<feature type="chain" id="PRO_5038851696" evidence="4">
    <location>
        <begin position="21"/>
        <end position="410"/>
    </location>
</feature>
<organism evidence="5 6">
    <name type="scientific">Leuconostoc pseudomesenteroides</name>
    <dbReference type="NCBI Taxonomy" id="33968"/>
    <lineage>
        <taxon>Bacteria</taxon>
        <taxon>Bacillati</taxon>
        <taxon>Bacillota</taxon>
        <taxon>Bacilli</taxon>
        <taxon>Lactobacillales</taxon>
        <taxon>Lactobacillaceae</taxon>
        <taxon>Leuconostoc</taxon>
    </lineage>
</organism>
<dbReference type="PANTHER" id="PTHR30061:SF50">
    <property type="entry name" value="MALTOSE_MALTODEXTRIN-BINDING PERIPLASMIC PROTEIN"/>
    <property type="match status" value="1"/>
</dbReference>
<reference evidence="5 6" key="1">
    <citation type="journal article" date="2017" name="Front. Microbiol.">
        <title>Genomic Characterization of Dairy Associated Leuconostoc Species and Diversity of Leuconostocs in Undefined Mixed Mesophilic Starter Cultures.</title>
        <authorList>
            <person name="Frantzen C.A."/>
            <person name="Kot W."/>
            <person name="Pedersen T.B."/>
            <person name="Ardo Y.M."/>
            <person name="Broadbent J.R."/>
            <person name="Neve H."/>
            <person name="Hansen L.H."/>
            <person name="Dal Bello F."/>
            <person name="Ostlie H.M."/>
            <person name="Kleppen H.P."/>
            <person name="Vogensen F.K."/>
            <person name="Holo H."/>
        </authorList>
    </citation>
    <scope>NUCLEOTIDE SEQUENCE [LARGE SCALE GENOMIC DNA]</scope>
    <source>
        <strain evidence="5 6">LMGCF08</strain>
    </source>
</reference>
<sequence>MRKMMSVTTGAMVTLLTASTAVGLLSVSIDTPTVSAAKTKKLKLWVDTDTKPTYVQAVKDFEKANPSVKVTIKYTSSTDALKNLQKDPSAAADVFMFPHDQIGSLASQGLIYQNTKYAKSLKSTQISNAMKAATYKGKVYGYPYGIESQVLYYNKTQLGNDDIKSWTSLTSKGKMGTNLASAGANYIFSPLFYTAGDTLYGANGEKAKGTNIDNKKGVSVLKWMKAQKDNPGVVQSSTNTLSLLQSGKISATLSGPWSYNDYKKALGDNLGIAPYPTVDLGSGEKQMQAFLGVKLFGVKQDTKQPLAAMKLAKYLSSDKVQKLGFKNSHYIPSSKKVQASQNIQNDALAKAVVDMSKKGYSTPMPKSPAMANFWTSADALFNDTYKGKISDSQMLPKLTTLVKNASKSVK</sequence>
<dbReference type="PANTHER" id="PTHR30061">
    <property type="entry name" value="MALTOSE-BINDING PERIPLASMIC PROTEIN"/>
    <property type="match status" value="1"/>
</dbReference>